<keyword evidence="1" id="KW-1133">Transmembrane helix</keyword>
<feature type="transmembrane region" description="Helical" evidence="1">
    <location>
        <begin position="6"/>
        <end position="27"/>
    </location>
</feature>
<reference evidence="2 3" key="2">
    <citation type="submission" date="2018-06" db="EMBL/GenBank/DDBJ databases">
        <title>Metagenomic assembly of (sub)arctic Cyanobacteria and their associated microbiome from non-axenic cultures.</title>
        <authorList>
            <person name="Baurain D."/>
        </authorList>
    </citation>
    <scope>NUCLEOTIDE SEQUENCE [LARGE SCALE GENOMIC DNA]</scope>
    <source>
        <strain evidence="2">ULC066bin1</strain>
    </source>
</reference>
<evidence type="ECO:0000256" key="1">
    <source>
        <dbReference type="SAM" id="Phobius"/>
    </source>
</evidence>
<organism evidence="2 3">
    <name type="scientific">Pseudanabaena frigida</name>
    <dbReference type="NCBI Taxonomy" id="945775"/>
    <lineage>
        <taxon>Bacteria</taxon>
        <taxon>Bacillati</taxon>
        <taxon>Cyanobacteriota</taxon>
        <taxon>Cyanophyceae</taxon>
        <taxon>Pseudanabaenales</taxon>
        <taxon>Pseudanabaenaceae</taxon>
        <taxon>Pseudanabaena</taxon>
    </lineage>
</organism>
<accession>A0A2W4W0M7</accession>
<sequence>MSRKNVIPAISWTLVLAVIYFSVGSLVDGKGLEQTAQNQASSTCKVLVNQMLEARFKGEKSFSGDNWTNTCALDKH</sequence>
<keyword evidence="1" id="KW-0812">Transmembrane</keyword>
<name>A0A2W4W0M7_9CYAN</name>
<evidence type="ECO:0000313" key="2">
    <source>
        <dbReference type="EMBL" id="PZO38653.1"/>
    </source>
</evidence>
<evidence type="ECO:0000313" key="3">
    <source>
        <dbReference type="Proteomes" id="UP000249467"/>
    </source>
</evidence>
<proteinExistence type="predicted"/>
<dbReference type="Proteomes" id="UP000249467">
    <property type="component" value="Unassembled WGS sequence"/>
</dbReference>
<protein>
    <submittedName>
        <fullName evidence="2">Uncharacterized protein</fullName>
    </submittedName>
</protein>
<gene>
    <name evidence="2" type="ORF">DCF19_15740</name>
</gene>
<reference evidence="2 3" key="1">
    <citation type="submission" date="2018-04" db="EMBL/GenBank/DDBJ databases">
        <authorList>
            <person name="Go L.Y."/>
            <person name="Mitchell J.A."/>
        </authorList>
    </citation>
    <scope>NUCLEOTIDE SEQUENCE [LARGE SCALE GENOMIC DNA]</scope>
    <source>
        <strain evidence="2">ULC066bin1</strain>
    </source>
</reference>
<keyword evidence="1" id="KW-0472">Membrane</keyword>
<dbReference type="EMBL" id="QBML01000022">
    <property type="protein sequence ID" value="PZO38653.1"/>
    <property type="molecule type" value="Genomic_DNA"/>
</dbReference>
<dbReference type="AlphaFoldDB" id="A0A2W4W0M7"/>
<comment type="caution">
    <text evidence="2">The sequence shown here is derived from an EMBL/GenBank/DDBJ whole genome shotgun (WGS) entry which is preliminary data.</text>
</comment>